<keyword evidence="1" id="KW-1133">Transmembrane helix</keyword>
<dbReference type="EMBL" id="JABFDB010000045">
    <property type="protein sequence ID" value="NYZ24816.1"/>
    <property type="molecule type" value="Genomic_DNA"/>
</dbReference>
<feature type="transmembrane region" description="Helical" evidence="1">
    <location>
        <begin position="24"/>
        <end position="47"/>
    </location>
</feature>
<name>A0ABX2TMF5_9PROT</name>
<evidence type="ECO:0000256" key="1">
    <source>
        <dbReference type="SAM" id="Phobius"/>
    </source>
</evidence>
<keyword evidence="2" id="KW-0966">Cell projection</keyword>
<sequence length="157" mass="17258">MMRQPMRAAPPLHPLPTSEHRDPVGFLVIVFSVLLALTLLGGGYVAWHAPRWAVEARMGPAPPYALLPDMSLTLGEGRVVDLRVRVEMAKRSDLPAVNARADRIADRLVDRMAELEPADLQGVEGAGRVKRAVEAAVERELRGTTVRKVLVDVMIVR</sequence>
<accession>A0ABX2TMF5</accession>
<protein>
    <submittedName>
        <fullName evidence="2">Flagellar basal body-associated FliL family protein</fullName>
    </submittedName>
</protein>
<gene>
    <name evidence="2" type="ORF">HND93_34365</name>
</gene>
<comment type="caution">
    <text evidence="2">The sequence shown here is derived from an EMBL/GenBank/DDBJ whole genome shotgun (WGS) entry which is preliminary data.</text>
</comment>
<keyword evidence="1" id="KW-0472">Membrane</keyword>
<organism evidence="2 3">
    <name type="scientific">Azospirillum oleiclasticum</name>
    <dbReference type="NCBI Taxonomy" id="2735135"/>
    <lineage>
        <taxon>Bacteria</taxon>
        <taxon>Pseudomonadati</taxon>
        <taxon>Pseudomonadota</taxon>
        <taxon>Alphaproteobacteria</taxon>
        <taxon>Rhodospirillales</taxon>
        <taxon>Azospirillaceae</taxon>
        <taxon>Azospirillum</taxon>
    </lineage>
</organism>
<keyword evidence="3" id="KW-1185">Reference proteome</keyword>
<dbReference type="Proteomes" id="UP000584642">
    <property type="component" value="Unassembled WGS sequence"/>
</dbReference>
<reference evidence="2 3" key="1">
    <citation type="submission" date="2020-05" db="EMBL/GenBank/DDBJ databases">
        <title>Azospirillum oleiclasticum sp. nov, a nitrogen-fixing and heavy crude oil-emulsifying bacterium isolated from the crude oil of Yumen Oilfield.</title>
        <authorList>
            <person name="Wu D."/>
            <person name="Cai M."/>
            <person name="Zhang X."/>
        </authorList>
    </citation>
    <scope>NUCLEOTIDE SEQUENCE [LARGE SCALE GENOMIC DNA]</scope>
    <source>
        <strain evidence="2 3">ROY-1-1-2</strain>
    </source>
</reference>
<keyword evidence="2" id="KW-0282">Flagellum</keyword>
<keyword evidence="2" id="KW-0969">Cilium</keyword>
<keyword evidence="1" id="KW-0812">Transmembrane</keyword>
<evidence type="ECO:0000313" key="3">
    <source>
        <dbReference type="Proteomes" id="UP000584642"/>
    </source>
</evidence>
<proteinExistence type="predicted"/>
<evidence type="ECO:0000313" key="2">
    <source>
        <dbReference type="EMBL" id="NYZ24816.1"/>
    </source>
</evidence>
<dbReference type="RefSeq" id="WP_180286585.1">
    <property type="nucleotide sequence ID" value="NZ_JABFDB010000045.1"/>
</dbReference>